<protein>
    <submittedName>
        <fullName evidence="1">Uncharacterized protein</fullName>
    </submittedName>
</protein>
<accession>A0A0E9P6S3</accession>
<reference evidence="1" key="1">
    <citation type="submission" date="2014-11" db="EMBL/GenBank/DDBJ databases">
        <authorList>
            <person name="Amaro Gonzalez C."/>
        </authorList>
    </citation>
    <scope>NUCLEOTIDE SEQUENCE</scope>
</reference>
<dbReference type="EMBL" id="GBXM01053185">
    <property type="protein sequence ID" value="JAH55392.1"/>
    <property type="molecule type" value="Transcribed_RNA"/>
</dbReference>
<dbReference type="AlphaFoldDB" id="A0A0E9P6S3"/>
<organism evidence="1">
    <name type="scientific">Anguilla anguilla</name>
    <name type="common">European freshwater eel</name>
    <name type="synonym">Muraena anguilla</name>
    <dbReference type="NCBI Taxonomy" id="7936"/>
    <lineage>
        <taxon>Eukaryota</taxon>
        <taxon>Metazoa</taxon>
        <taxon>Chordata</taxon>
        <taxon>Craniata</taxon>
        <taxon>Vertebrata</taxon>
        <taxon>Euteleostomi</taxon>
        <taxon>Actinopterygii</taxon>
        <taxon>Neopterygii</taxon>
        <taxon>Teleostei</taxon>
        <taxon>Anguilliformes</taxon>
        <taxon>Anguillidae</taxon>
        <taxon>Anguilla</taxon>
    </lineage>
</organism>
<dbReference type="EMBL" id="GBXM01108979">
    <property type="protein sequence ID" value="JAG99597.1"/>
    <property type="molecule type" value="Transcribed_RNA"/>
</dbReference>
<evidence type="ECO:0000313" key="1">
    <source>
        <dbReference type="EMBL" id="JAG99597.1"/>
    </source>
</evidence>
<name>A0A0E9P6S3_ANGAN</name>
<reference evidence="1" key="2">
    <citation type="journal article" date="2015" name="Fish Shellfish Immunol.">
        <title>Early steps in the European eel (Anguilla anguilla)-Vibrio vulnificus interaction in the gills: Role of the RtxA13 toxin.</title>
        <authorList>
            <person name="Callol A."/>
            <person name="Pajuelo D."/>
            <person name="Ebbesson L."/>
            <person name="Teles M."/>
            <person name="MacKenzie S."/>
            <person name="Amaro C."/>
        </authorList>
    </citation>
    <scope>NUCLEOTIDE SEQUENCE</scope>
</reference>
<sequence>MFQVRSLLSASRTLCKLFVRIRTAEHYLLSYSSISFP</sequence>
<proteinExistence type="predicted"/>